<dbReference type="CDD" id="cd22314">
    <property type="entry name" value="Bse634I-like"/>
    <property type="match status" value="1"/>
</dbReference>
<comment type="caution">
    <text evidence="1">The sequence shown here is derived from an EMBL/GenBank/DDBJ whole genome shotgun (WGS) entry which is preliminary data.</text>
</comment>
<protein>
    <submittedName>
        <fullName evidence="1">Type II site-specific deoxyribonuclease</fullName>
    </submittedName>
</protein>
<name>A0A3S0IB69_9GAMM</name>
<dbReference type="InterPro" id="IPR012415">
    <property type="entry name" value="Restrct_endonuc_II_Cfr10I"/>
</dbReference>
<keyword evidence="2" id="KW-1185">Reference proteome</keyword>
<dbReference type="EMBL" id="RXNV01000005">
    <property type="protein sequence ID" value="RTR31667.1"/>
    <property type="molecule type" value="Genomic_DNA"/>
</dbReference>
<dbReference type="InterPro" id="IPR011335">
    <property type="entry name" value="Restrct_endonuc-II-like"/>
</dbReference>
<dbReference type="OrthoDB" id="7107797at2"/>
<proteinExistence type="predicted"/>
<gene>
    <name evidence="1" type="ORF">EKG39_13210</name>
</gene>
<reference evidence="1 2" key="1">
    <citation type="submission" date="2018-12" db="EMBL/GenBank/DDBJ databases">
        <authorList>
            <person name="Yu L."/>
        </authorList>
    </citation>
    <scope>NUCLEOTIDE SEQUENCE [LARGE SCALE GENOMIC DNA]</scope>
    <source>
        <strain evidence="1 2">HAW-EB5</strain>
    </source>
</reference>
<evidence type="ECO:0000313" key="2">
    <source>
        <dbReference type="Proteomes" id="UP000282060"/>
    </source>
</evidence>
<dbReference type="Proteomes" id="UP000282060">
    <property type="component" value="Unassembled WGS sequence"/>
</dbReference>
<dbReference type="Gene3D" id="3.40.91.10">
    <property type="match status" value="1"/>
</dbReference>
<evidence type="ECO:0000313" key="1">
    <source>
        <dbReference type="EMBL" id="RTR31667.1"/>
    </source>
</evidence>
<accession>A0A3S0IB69</accession>
<dbReference type="AlphaFoldDB" id="A0A3S0IB69"/>
<organism evidence="1 2">
    <name type="scientific">Shewanella atlantica</name>
    <dbReference type="NCBI Taxonomy" id="271099"/>
    <lineage>
        <taxon>Bacteria</taxon>
        <taxon>Pseudomonadati</taxon>
        <taxon>Pseudomonadota</taxon>
        <taxon>Gammaproteobacteria</taxon>
        <taxon>Alteromonadales</taxon>
        <taxon>Shewanellaceae</taxon>
        <taxon>Shewanella</taxon>
    </lineage>
</organism>
<dbReference type="Pfam" id="PF07832">
    <property type="entry name" value="Bse634I"/>
    <property type="match status" value="1"/>
</dbReference>
<dbReference type="SUPFAM" id="SSF52980">
    <property type="entry name" value="Restriction endonuclease-like"/>
    <property type="match status" value="1"/>
</dbReference>
<dbReference type="RefSeq" id="WP_126506218.1">
    <property type="nucleotide sequence ID" value="NZ_RXNV01000005.1"/>
</dbReference>
<sequence length="286" mass="32812">MPQLVKKDRNDKAIVDTKAAFIASINGVVPQDAWNYESHLDYIQKLVQTEDSRVTSGAISNCRGTWFEWMIAIDIYNHWCTNEHNLLMLPLPNISRFDSATLYQESVCEYIFDLRAKLKASLDIELITSNPDFVIFDTTNFSELLPRQPITAVDDQAIDFIDNVFRKFIGECSFTDILGYMATKTSLRPDRRLQIVHEGSLTKALYVHLQTRLWIDKPRSIKYFGASLKLNNKDRQALKTVATHSITTVLSEPERAVDECFELSSRDKLLEAIQEMSSLLFPNSDY</sequence>